<feature type="non-terminal residue" evidence="2">
    <location>
        <position position="1"/>
    </location>
</feature>
<keyword evidence="3" id="KW-1185">Reference proteome</keyword>
<dbReference type="Pfam" id="PF14764">
    <property type="entry name" value="SPG48"/>
    <property type="match status" value="1"/>
</dbReference>
<organism evidence="2 3">
    <name type="scientific">Genlisea aurea</name>
    <dbReference type="NCBI Taxonomy" id="192259"/>
    <lineage>
        <taxon>Eukaryota</taxon>
        <taxon>Viridiplantae</taxon>
        <taxon>Streptophyta</taxon>
        <taxon>Embryophyta</taxon>
        <taxon>Tracheophyta</taxon>
        <taxon>Spermatophyta</taxon>
        <taxon>Magnoliopsida</taxon>
        <taxon>eudicotyledons</taxon>
        <taxon>Gunneridae</taxon>
        <taxon>Pentapetalae</taxon>
        <taxon>asterids</taxon>
        <taxon>lamiids</taxon>
        <taxon>Lamiales</taxon>
        <taxon>Lentibulariaceae</taxon>
        <taxon>Genlisea</taxon>
    </lineage>
</organism>
<name>S8CBV1_9LAMI</name>
<dbReference type="PANTHER" id="PTHR47885:SF1">
    <property type="entry name" value="AP-5 COMPLEX SUBUNIT ZETA-1"/>
    <property type="match status" value="1"/>
</dbReference>
<evidence type="ECO:0000313" key="3">
    <source>
        <dbReference type="Proteomes" id="UP000015453"/>
    </source>
</evidence>
<feature type="non-terminal residue" evidence="2">
    <location>
        <position position="185"/>
    </location>
</feature>
<comment type="caution">
    <text evidence="2">The sequence shown here is derived from an EMBL/GenBank/DDBJ whole genome shotgun (WGS) entry which is preliminary data.</text>
</comment>
<proteinExistence type="predicted"/>
<protein>
    <recommendedName>
        <fullName evidence="1">AP-5 complex subunit zeta-1 ARM repeats domain-containing protein</fullName>
    </recommendedName>
</protein>
<accession>S8CBV1</accession>
<dbReference type="InterPro" id="IPR016024">
    <property type="entry name" value="ARM-type_fold"/>
</dbReference>
<dbReference type="InterPro" id="IPR055450">
    <property type="entry name" value="AP5Z1_ARM"/>
</dbReference>
<dbReference type="AlphaFoldDB" id="S8CBV1"/>
<feature type="domain" description="AP-5 complex subunit zeta-1 ARM repeats" evidence="1">
    <location>
        <begin position="24"/>
        <end position="148"/>
    </location>
</feature>
<reference evidence="2 3" key="1">
    <citation type="journal article" date="2013" name="BMC Genomics">
        <title>The miniature genome of a carnivorous plant Genlisea aurea contains a low number of genes and short non-coding sequences.</title>
        <authorList>
            <person name="Leushkin E.V."/>
            <person name="Sutormin R.A."/>
            <person name="Nabieva E.R."/>
            <person name="Penin A.A."/>
            <person name="Kondrashov A.S."/>
            <person name="Logacheva M.D."/>
        </authorList>
    </citation>
    <scope>NUCLEOTIDE SEQUENCE [LARGE SCALE GENOMIC DNA]</scope>
</reference>
<dbReference type="OrthoDB" id="744564at2759"/>
<evidence type="ECO:0000259" key="1">
    <source>
        <dbReference type="Pfam" id="PF14764"/>
    </source>
</evidence>
<dbReference type="SUPFAM" id="SSF48371">
    <property type="entry name" value="ARM repeat"/>
    <property type="match status" value="1"/>
</dbReference>
<evidence type="ECO:0000313" key="2">
    <source>
        <dbReference type="EMBL" id="EPS64419.1"/>
    </source>
</evidence>
<sequence>EWEFHLRSLSSIARDSNFAADPSSDPSLLDSVRRLCELCTREKSEDLIARIYPHLNKVFQRSVASASQNQASNCLLLLAILQFFLDHGDATLHDADPSLRTFFRTCLSREFADGVVAEATLEFLFLNKEKITKSFPTLLPQFFPLFLKLIAWNAEKLGNKFLKVFPGFFAPGSFIPLLPSTIDVP</sequence>
<gene>
    <name evidence="2" type="ORF">M569_10363</name>
</gene>
<dbReference type="Proteomes" id="UP000015453">
    <property type="component" value="Unassembled WGS sequence"/>
</dbReference>
<dbReference type="EMBL" id="AUSU01004832">
    <property type="protein sequence ID" value="EPS64419.1"/>
    <property type="molecule type" value="Genomic_DNA"/>
</dbReference>
<dbReference type="PANTHER" id="PTHR47885">
    <property type="entry name" value="AP-5 COMPLEX SUBUNIT ZETA-1"/>
    <property type="match status" value="1"/>
</dbReference>